<proteinExistence type="predicted"/>
<feature type="region of interest" description="Disordered" evidence="1">
    <location>
        <begin position="97"/>
        <end position="132"/>
    </location>
</feature>
<dbReference type="Proteomes" id="UP001286313">
    <property type="component" value="Unassembled WGS sequence"/>
</dbReference>
<evidence type="ECO:0000256" key="1">
    <source>
        <dbReference type="SAM" id="MobiDB-lite"/>
    </source>
</evidence>
<keyword evidence="3" id="KW-1185">Reference proteome</keyword>
<accession>A0AAE1F029</accession>
<sequence length="281" mass="31169">MGPLVYLVSRGHYHALASAATHLATISPPSLQEYTAHRGGNLIEMAPRNQGVYRLNNEVEEDSITLRASNHTAYGRSNQGEEDWNESRTADQICFHRPNNQEGQDSIAPRATAPPPRSQTLGHQTNNTSWENRSKCHVPLPFLPLTALYSGTLTAYMTKPSYENPIDSLQHLLEAHKEGFVPGVQQGTSNMRLLKDAKQGIFKALWELTDPTRSFPSGGHVAMDMVLSSDIVYMSSSLNSEVRATQRGRHRFHLARDTFLPQGYGIACRSGTPFLPVFDAL</sequence>
<dbReference type="EMBL" id="JAWQEG010003793">
    <property type="protein sequence ID" value="KAK3864446.1"/>
    <property type="molecule type" value="Genomic_DNA"/>
</dbReference>
<dbReference type="AlphaFoldDB" id="A0AAE1F029"/>
<dbReference type="Gene3D" id="3.40.190.10">
    <property type="entry name" value="Periplasmic binding protein-like II"/>
    <property type="match status" value="1"/>
</dbReference>
<organism evidence="2 3">
    <name type="scientific">Petrolisthes cinctipes</name>
    <name type="common">Flat porcelain crab</name>
    <dbReference type="NCBI Taxonomy" id="88211"/>
    <lineage>
        <taxon>Eukaryota</taxon>
        <taxon>Metazoa</taxon>
        <taxon>Ecdysozoa</taxon>
        <taxon>Arthropoda</taxon>
        <taxon>Crustacea</taxon>
        <taxon>Multicrustacea</taxon>
        <taxon>Malacostraca</taxon>
        <taxon>Eumalacostraca</taxon>
        <taxon>Eucarida</taxon>
        <taxon>Decapoda</taxon>
        <taxon>Pleocyemata</taxon>
        <taxon>Anomura</taxon>
        <taxon>Galatheoidea</taxon>
        <taxon>Porcellanidae</taxon>
        <taxon>Petrolisthes</taxon>
    </lineage>
</organism>
<feature type="compositionally biased region" description="Polar residues" evidence="1">
    <location>
        <begin position="118"/>
        <end position="131"/>
    </location>
</feature>
<evidence type="ECO:0000313" key="2">
    <source>
        <dbReference type="EMBL" id="KAK3864446.1"/>
    </source>
</evidence>
<name>A0AAE1F029_PETCI</name>
<protein>
    <submittedName>
        <fullName evidence="2">Uncharacterized protein</fullName>
    </submittedName>
</protein>
<evidence type="ECO:0000313" key="3">
    <source>
        <dbReference type="Proteomes" id="UP001286313"/>
    </source>
</evidence>
<gene>
    <name evidence="2" type="ORF">Pcinc_029879</name>
</gene>
<reference evidence="2" key="1">
    <citation type="submission" date="2023-10" db="EMBL/GenBank/DDBJ databases">
        <title>Genome assemblies of two species of porcelain crab, Petrolisthes cinctipes and Petrolisthes manimaculis (Anomura: Porcellanidae).</title>
        <authorList>
            <person name="Angst P."/>
        </authorList>
    </citation>
    <scope>NUCLEOTIDE SEQUENCE</scope>
    <source>
        <strain evidence="2">PB745_01</strain>
        <tissue evidence="2">Gill</tissue>
    </source>
</reference>
<dbReference type="SUPFAM" id="SSF53850">
    <property type="entry name" value="Periplasmic binding protein-like II"/>
    <property type="match status" value="1"/>
</dbReference>
<comment type="caution">
    <text evidence="2">The sequence shown here is derived from an EMBL/GenBank/DDBJ whole genome shotgun (WGS) entry which is preliminary data.</text>
</comment>